<name>A0ABR9TSB7_9FLAO</name>
<feature type="transmembrane region" description="Helical" evidence="1">
    <location>
        <begin position="24"/>
        <end position="44"/>
    </location>
</feature>
<feature type="transmembrane region" description="Helical" evidence="1">
    <location>
        <begin position="56"/>
        <end position="77"/>
    </location>
</feature>
<keyword evidence="1" id="KW-0812">Transmembrane</keyword>
<feature type="transmembrane region" description="Helical" evidence="1">
    <location>
        <begin position="97"/>
        <end position="117"/>
    </location>
</feature>
<reference evidence="2 3" key="1">
    <citation type="submission" date="2018-07" db="EMBL/GenBank/DDBJ databases">
        <title>Genome assembly of strain KB82.</title>
        <authorList>
            <person name="Kukolya J."/>
            <person name="Horvath B."/>
            <person name="Nagy I."/>
            <person name="Toth A."/>
        </authorList>
    </citation>
    <scope>NUCLEOTIDE SEQUENCE [LARGE SCALE GENOMIC DNA]</scope>
    <source>
        <strain evidence="2 3">Kb82</strain>
    </source>
</reference>
<comment type="caution">
    <text evidence="2">The sequence shown here is derived from an EMBL/GenBank/DDBJ whole genome shotgun (WGS) entry which is preliminary data.</text>
</comment>
<keyword evidence="1" id="KW-1133">Transmembrane helix</keyword>
<keyword evidence="3" id="KW-1185">Reference proteome</keyword>
<organism evidence="2 3">
    <name type="scientific">Flavobacterium hungaricum</name>
    <dbReference type="NCBI Taxonomy" id="2082725"/>
    <lineage>
        <taxon>Bacteria</taxon>
        <taxon>Pseudomonadati</taxon>
        <taxon>Bacteroidota</taxon>
        <taxon>Flavobacteriia</taxon>
        <taxon>Flavobacteriales</taxon>
        <taxon>Flavobacteriaceae</taxon>
        <taxon>Flavobacterium</taxon>
    </lineage>
</organism>
<evidence type="ECO:0000313" key="3">
    <source>
        <dbReference type="Proteomes" id="UP000640614"/>
    </source>
</evidence>
<protein>
    <submittedName>
        <fullName evidence="2">Uncharacterized protein</fullName>
    </submittedName>
</protein>
<dbReference type="Proteomes" id="UP000640614">
    <property type="component" value="Unassembled WGS sequence"/>
</dbReference>
<evidence type="ECO:0000313" key="2">
    <source>
        <dbReference type="EMBL" id="MBE8727917.1"/>
    </source>
</evidence>
<evidence type="ECO:0000256" key="1">
    <source>
        <dbReference type="SAM" id="Phobius"/>
    </source>
</evidence>
<accession>A0ABR9TSB7</accession>
<gene>
    <name evidence="2" type="ORF">C4F50_23625</name>
</gene>
<sequence>MLGLLNGINFEKTNQNILHPFPNFMNQILFLLFLALPIIFQIVFGRKAIAESIKLTLFKVCLISYFSQFIFFIIAYSLLSSGLRSESNGQIHCGMPFLALIVLEFLIAIFILVIILIQYSIKRNYDLE</sequence>
<dbReference type="EMBL" id="PRDM01000006">
    <property type="protein sequence ID" value="MBE8727917.1"/>
    <property type="molecule type" value="Genomic_DNA"/>
</dbReference>
<proteinExistence type="predicted"/>
<keyword evidence="1" id="KW-0472">Membrane</keyword>